<evidence type="ECO:0000313" key="4">
    <source>
        <dbReference type="Proteomes" id="UP000054324"/>
    </source>
</evidence>
<dbReference type="STRING" id="6198.A0A074ZIU0"/>
<sequence>MVSVLDINSEAYAKQKALLDSQSWYHHALSREGAEARIRRNGEFLVRESMHKHGEFVLTTKWNGRFFHMLITNCTPPLGVDPATLHFTLGEYVKPSIVELVRFHWINQLPMTRHSEAIICRPVLYSGFIPHLSVDSRPFQAETEAVSKGVSKASGRQLSASGPTGSMFNLELVGSQSEVPRKGASVTDLRCQSYMEPECFDNCLLSSSTLSSSMSARMERSIHSPLPSSLNDVRFAGGTTPSTATSPTARKVSGISRKQIRYVEMSDAPNTPLTNHSVERSEPPSTMVKLTSESVKPNGCTDYDLTRPFPAELAVLIGQPERALDDKVWKRLSIFFCHEEWNQQSFKPFNYAGHLALELIRLVTGSLKFSESQLSGSLLRRIEDVLLTRTVRQDLLIRDRFLYLFVIATVLFSSGPTQRLGALKFWLEVVQCSNTIFRDRHDLNAVLGALFSPQLRELKSMWEDLSLEHSTNFNSKVMEELHSQYTSTGGTHNSAADTVSTMVLEVDFSTQLPNLIPLFLHDRPVSMPFQPEVSGQSIVDDPWIRELESAWKEKDPVLAALVRSETILKLLMGPIKLERGPVLDALYNKVDYVLMEMSKVIQST</sequence>
<dbReference type="PANTHER" id="PTHR14247:SF8">
    <property type="entry name" value="RAS-GEF DOMAIN-CONTAINING PROTEIN"/>
    <property type="match status" value="1"/>
</dbReference>
<evidence type="ECO:0000256" key="1">
    <source>
        <dbReference type="PROSITE-ProRule" id="PRU00191"/>
    </source>
</evidence>
<dbReference type="InterPro" id="IPR036964">
    <property type="entry name" value="RASGEF_cat_dom_sf"/>
</dbReference>
<dbReference type="KEGG" id="ovi:T265_08822"/>
<dbReference type="GeneID" id="20323001"/>
<dbReference type="PANTHER" id="PTHR14247">
    <property type="entry name" value="BREAST CANCER ANTI-ESTROGEN RESISTANCE PROTEIN 3 HOMOLOG-LIKE PROTEIN"/>
    <property type="match status" value="1"/>
</dbReference>
<evidence type="ECO:0000259" key="2">
    <source>
        <dbReference type="PROSITE" id="PS50001"/>
    </source>
</evidence>
<dbReference type="PROSITE" id="PS50001">
    <property type="entry name" value="SH2"/>
    <property type="match status" value="1"/>
</dbReference>
<keyword evidence="4" id="KW-1185">Reference proteome</keyword>
<feature type="domain" description="SH2" evidence="2">
    <location>
        <begin position="24"/>
        <end position="123"/>
    </location>
</feature>
<dbReference type="OrthoDB" id="9938362at2759"/>
<dbReference type="SMART" id="SM00252">
    <property type="entry name" value="SH2"/>
    <property type="match status" value="1"/>
</dbReference>
<dbReference type="InterPro" id="IPR051853">
    <property type="entry name" value="SH2-Ras-GEF_adapter"/>
</dbReference>
<proteinExistence type="predicted"/>
<organism evidence="3 4">
    <name type="scientific">Opisthorchis viverrini</name>
    <name type="common">Southeast Asian liver fluke</name>
    <dbReference type="NCBI Taxonomy" id="6198"/>
    <lineage>
        <taxon>Eukaryota</taxon>
        <taxon>Metazoa</taxon>
        <taxon>Spiralia</taxon>
        <taxon>Lophotrochozoa</taxon>
        <taxon>Platyhelminthes</taxon>
        <taxon>Trematoda</taxon>
        <taxon>Digenea</taxon>
        <taxon>Opisthorchiida</taxon>
        <taxon>Opisthorchiata</taxon>
        <taxon>Opisthorchiidae</taxon>
        <taxon>Opisthorchis</taxon>
    </lineage>
</organism>
<name>A0A074ZIU0_OPIVI</name>
<reference evidence="3 4" key="1">
    <citation type="submission" date="2013-11" db="EMBL/GenBank/DDBJ databases">
        <title>Opisthorchis viverrini - life in the bile duct.</title>
        <authorList>
            <person name="Young N.D."/>
            <person name="Nagarajan N."/>
            <person name="Lin S.J."/>
            <person name="Korhonen P.K."/>
            <person name="Jex A.R."/>
            <person name="Hall R.S."/>
            <person name="Safavi-Hemami H."/>
            <person name="Kaewkong W."/>
            <person name="Bertrand D."/>
            <person name="Gao S."/>
            <person name="Seet Q."/>
            <person name="Wongkham S."/>
            <person name="Teh B.T."/>
            <person name="Wongkham C."/>
            <person name="Intapan P.M."/>
            <person name="Maleewong W."/>
            <person name="Yang X."/>
            <person name="Hu M."/>
            <person name="Wang Z."/>
            <person name="Hofmann A."/>
            <person name="Sternberg P.W."/>
            <person name="Tan P."/>
            <person name="Wang J."/>
            <person name="Gasser R.B."/>
        </authorList>
    </citation>
    <scope>NUCLEOTIDE SEQUENCE [LARGE SCALE GENOMIC DNA]</scope>
</reference>
<keyword evidence="1" id="KW-0727">SH2 domain</keyword>
<dbReference type="EMBL" id="KL596858">
    <property type="protein sequence ID" value="KER23250.1"/>
    <property type="molecule type" value="Genomic_DNA"/>
</dbReference>
<dbReference type="SUPFAM" id="SSF55550">
    <property type="entry name" value="SH2 domain"/>
    <property type="match status" value="1"/>
</dbReference>
<evidence type="ECO:0000313" key="3">
    <source>
        <dbReference type="EMBL" id="KER23250.1"/>
    </source>
</evidence>
<dbReference type="Pfam" id="PF00017">
    <property type="entry name" value="SH2"/>
    <property type="match status" value="1"/>
</dbReference>
<dbReference type="AlphaFoldDB" id="A0A074ZIU0"/>
<dbReference type="Gene3D" id="3.30.505.10">
    <property type="entry name" value="SH2 domain"/>
    <property type="match status" value="1"/>
</dbReference>
<dbReference type="InterPro" id="IPR000980">
    <property type="entry name" value="SH2"/>
</dbReference>
<dbReference type="GO" id="GO:0007264">
    <property type="term" value="P:small GTPase-mediated signal transduction"/>
    <property type="evidence" value="ECO:0007669"/>
    <property type="project" value="InterPro"/>
</dbReference>
<dbReference type="Gene3D" id="1.10.840.10">
    <property type="entry name" value="Ras guanine-nucleotide exchange factors catalytic domain"/>
    <property type="match status" value="1"/>
</dbReference>
<accession>A0A074ZIU0</accession>
<dbReference type="CTD" id="20323001"/>
<gene>
    <name evidence="3" type="ORF">T265_08822</name>
</gene>
<dbReference type="GO" id="GO:0005085">
    <property type="term" value="F:guanyl-nucleotide exchange factor activity"/>
    <property type="evidence" value="ECO:0007669"/>
    <property type="project" value="InterPro"/>
</dbReference>
<protein>
    <recommendedName>
        <fullName evidence="2">SH2 domain-containing protein</fullName>
    </recommendedName>
</protein>
<dbReference type="RefSeq" id="XP_009172998.1">
    <property type="nucleotide sequence ID" value="XM_009174734.1"/>
</dbReference>
<dbReference type="InterPro" id="IPR036860">
    <property type="entry name" value="SH2_dom_sf"/>
</dbReference>
<dbReference type="Proteomes" id="UP000054324">
    <property type="component" value="Unassembled WGS sequence"/>
</dbReference>